<dbReference type="RefSeq" id="WP_184726533.1">
    <property type="nucleotide sequence ID" value="NZ_JACHIW010000001.1"/>
</dbReference>
<accession>A0A840Q9M1</accession>
<keyword evidence="3" id="KW-1185">Reference proteome</keyword>
<proteinExistence type="predicted"/>
<evidence type="ECO:0000313" key="3">
    <source>
        <dbReference type="Proteomes" id="UP000584374"/>
    </source>
</evidence>
<dbReference type="Proteomes" id="UP000584374">
    <property type="component" value="Unassembled WGS sequence"/>
</dbReference>
<reference evidence="2 3" key="1">
    <citation type="submission" date="2020-08" db="EMBL/GenBank/DDBJ databases">
        <title>Sequencing the genomes of 1000 actinobacteria strains.</title>
        <authorList>
            <person name="Klenk H.-P."/>
        </authorList>
    </citation>
    <scope>NUCLEOTIDE SEQUENCE [LARGE SCALE GENOMIC DNA]</scope>
    <source>
        <strain evidence="2 3">DSM 45584</strain>
    </source>
</reference>
<protein>
    <submittedName>
        <fullName evidence="2">Uncharacterized protein</fullName>
    </submittedName>
</protein>
<sequence length="118" mass="13092">MDPRLRADEALARARARGAFVVTPDNATSPMDAANTVRIPRDVVSQADPADTTQVLPSAGQQPQRPIRQRLEPQHSGWPTEDYGQEQQDLPPNPYHAQRGPDQFGPLGSQATQQYYPY</sequence>
<feature type="compositionally biased region" description="Polar residues" evidence="1">
    <location>
        <begin position="109"/>
        <end position="118"/>
    </location>
</feature>
<comment type="caution">
    <text evidence="2">The sequence shown here is derived from an EMBL/GenBank/DDBJ whole genome shotgun (WGS) entry which is preliminary data.</text>
</comment>
<feature type="compositionally biased region" description="Polar residues" evidence="1">
    <location>
        <begin position="51"/>
        <end position="64"/>
    </location>
</feature>
<evidence type="ECO:0000256" key="1">
    <source>
        <dbReference type="SAM" id="MobiDB-lite"/>
    </source>
</evidence>
<evidence type="ECO:0000313" key="2">
    <source>
        <dbReference type="EMBL" id="MBB5155145.1"/>
    </source>
</evidence>
<dbReference type="AlphaFoldDB" id="A0A840Q9M1"/>
<dbReference type="EMBL" id="JACHIW010000001">
    <property type="protein sequence ID" value="MBB5155145.1"/>
    <property type="molecule type" value="Genomic_DNA"/>
</dbReference>
<organism evidence="2 3">
    <name type="scientific">Saccharopolyspora phatthalungensis</name>
    <dbReference type="NCBI Taxonomy" id="664693"/>
    <lineage>
        <taxon>Bacteria</taxon>
        <taxon>Bacillati</taxon>
        <taxon>Actinomycetota</taxon>
        <taxon>Actinomycetes</taxon>
        <taxon>Pseudonocardiales</taxon>
        <taxon>Pseudonocardiaceae</taxon>
        <taxon>Saccharopolyspora</taxon>
    </lineage>
</organism>
<feature type="region of interest" description="Disordered" evidence="1">
    <location>
        <begin position="40"/>
        <end position="118"/>
    </location>
</feature>
<name>A0A840Q9M1_9PSEU</name>
<gene>
    <name evidence="2" type="ORF">BJ970_002679</name>
</gene>